<dbReference type="Gene3D" id="3.30.1380.10">
    <property type="match status" value="1"/>
</dbReference>
<dbReference type="RefSeq" id="WP_069967668.1">
    <property type="nucleotide sequence ID" value="NZ_CM124774.1"/>
</dbReference>
<dbReference type="Pfam" id="PF08291">
    <property type="entry name" value="Peptidase_M15_3"/>
    <property type="match status" value="1"/>
</dbReference>
<dbReference type="InterPro" id="IPR009045">
    <property type="entry name" value="Zn_M74/Hedgehog-like"/>
</dbReference>
<dbReference type="OrthoDB" id="524886at2"/>
<dbReference type="STRING" id="1781255.BH720_13140"/>
<dbReference type="SUPFAM" id="SSF55166">
    <property type="entry name" value="Hedgehog/DD-peptidase"/>
    <property type="match status" value="1"/>
</dbReference>
<sequence>MSKLSPDQRNYLYLLEAERVGIHKSILAALYQVQQQPTLSNGDKGLGISPANRIRLEEVSSFVGQVQYAANTLRAITDTLTSKGWQADNLWDASNGYHTRSFIEAIATGYTPSANIPAACQLEPCNAQALWQAYLNDLNTDFQFDKLPQNLAYLDSALLALIDRLPRFYSGLPHQRDALLELLRVWRKLDTRAAAIASLNLTSSSDSELDRALTQFIQNISRHYQGIPHQREALIRMTQLWRQLDSREAAIASLAQNTSPEPSIKQIDPALIAFVQRVPQFYQGTGMQRQALTEGFRLWRQLDSRASALLALGLDAKLISLEADNPALLATVAAQLDRQLLDFIQRVPTVYQEQDHQREALIRLVQLWRNQVTREQAINGLTEDLKRMNSAPRNTPEAPPPPLPIVLPRRPDRWTPSNIQIHASIIPNSVFTWAEATHGGTRMPPDQETVDAIVRIAQLAQQARDRIGRPFHVTSWYRPPDINARVGGVSNSRHIVGDAIDFYCDGLTGNQLYWFLDPWWPGGLGRYASYPYLSHIDARSYRARWLN</sequence>
<gene>
    <name evidence="2" type="ORF">BH720_13140</name>
</gene>
<comment type="caution">
    <text evidence="2">The sequence shown here is derived from an EMBL/GenBank/DDBJ whole genome shotgun (WGS) entry which is preliminary data.</text>
</comment>
<accession>A0A1E5QJ85</accession>
<dbReference type="AlphaFoldDB" id="A0A1E5QJ85"/>
<evidence type="ECO:0000259" key="1">
    <source>
        <dbReference type="Pfam" id="PF08291"/>
    </source>
</evidence>
<name>A0A1E5QJ85_9CYAN</name>
<dbReference type="InterPro" id="IPR013230">
    <property type="entry name" value="Peptidase_M15A_C"/>
</dbReference>
<reference evidence="2" key="1">
    <citation type="submission" date="2016-09" db="EMBL/GenBank/DDBJ databases">
        <title>Draft genome of thermotolerant cyanobacterium Desertifilum sp. strain IPPAS B-1220.</title>
        <authorList>
            <person name="Sinetova M.A."/>
            <person name="Bolakhan K."/>
            <person name="Zayadan B.K."/>
            <person name="Mironov K.S."/>
            <person name="Ustinova V."/>
            <person name="Kupriyanova E.V."/>
            <person name="Sidorov R.A."/>
            <person name="Skrypnik A.N."/>
            <person name="Gogoleva N.E."/>
            <person name="Gogolev Y.V."/>
            <person name="Los D.A."/>
        </authorList>
    </citation>
    <scope>NUCLEOTIDE SEQUENCE [LARGE SCALE GENOMIC DNA]</scope>
    <source>
        <strain evidence="2">IPPAS B-1220</strain>
    </source>
</reference>
<dbReference type="EMBL" id="MJGC01000062">
    <property type="protein sequence ID" value="OEJ74720.1"/>
    <property type="molecule type" value="Genomic_DNA"/>
</dbReference>
<protein>
    <submittedName>
        <fullName evidence="2">Peptidase M15A</fullName>
    </submittedName>
</protein>
<organism evidence="2">
    <name type="scientific">Desertifilum tharense IPPAS B-1220</name>
    <dbReference type="NCBI Taxonomy" id="1781255"/>
    <lineage>
        <taxon>Bacteria</taxon>
        <taxon>Bacillati</taxon>
        <taxon>Cyanobacteriota</taxon>
        <taxon>Cyanophyceae</taxon>
        <taxon>Desertifilales</taxon>
        <taxon>Desertifilaceae</taxon>
        <taxon>Desertifilum</taxon>
    </lineage>
</organism>
<evidence type="ECO:0000313" key="2">
    <source>
        <dbReference type="EMBL" id="OEJ74720.1"/>
    </source>
</evidence>
<proteinExistence type="predicted"/>
<feature type="domain" description="Peptidase M15A C-terminal" evidence="1">
    <location>
        <begin position="445"/>
        <end position="529"/>
    </location>
</feature>